<dbReference type="STRING" id="946333.A4W93_08125"/>
<name>A0A1W6L6C0_9BURK</name>
<evidence type="ECO:0000313" key="2">
    <source>
        <dbReference type="Proteomes" id="UP000193427"/>
    </source>
</evidence>
<dbReference type="OrthoDB" id="8589277at2"/>
<dbReference type="RefSeq" id="WP_085750151.1">
    <property type="nucleotide sequence ID" value="NZ_BSPR01000008.1"/>
</dbReference>
<evidence type="ECO:0000313" key="1">
    <source>
        <dbReference type="EMBL" id="ARN19881.1"/>
    </source>
</evidence>
<organism evidence="1 2">
    <name type="scientific">Piscinibacter gummiphilus</name>
    <dbReference type="NCBI Taxonomy" id="946333"/>
    <lineage>
        <taxon>Bacteria</taxon>
        <taxon>Pseudomonadati</taxon>
        <taxon>Pseudomonadota</taxon>
        <taxon>Betaproteobacteria</taxon>
        <taxon>Burkholderiales</taxon>
        <taxon>Sphaerotilaceae</taxon>
        <taxon>Piscinibacter</taxon>
    </lineage>
</organism>
<reference evidence="1 2" key="1">
    <citation type="submission" date="2016-04" db="EMBL/GenBank/DDBJ databases">
        <title>Complete genome sequence of natural rubber-degrading, novel Gram-negative bacterium, Rhizobacter gummiphilus strain NS21.</title>
        <authorList>
            <person name="Tabata M."/>
            <person name="Kasai D."/>
            <person name="Fukuda M."/>
        </authorList>
    </citation>
    <scope>NUCLEOTIDE SEQUENCE [LARGE SCALE GENOMIC DNA]</scope>
    <source>
        <strain evidence="1 2">NS21</strain>
    </source>
</reference>
<sequence length="180" mass="19417">MRRFLFTLLAAVAGATQTACAIFTPVPAIELLKATATATSTAIAFGPSKASHTVRHEHAPVQSLCIELNRQAPVPDVLPALQAELRTLQIDSRIYDTGVSPESCAVWLRYATAMEWGIPPFQAEHRPYLTAASLTLQTADGQILSSSQYELDAVFGMGKWATTRSKISPVVVALMTGFEN</sequence>
<accession>A0A1W6L6C0</accession>
<dbReference type="EMBL" id="CP015118">
    <property type="protein sequence ID" value="ARN19881.1"/>
    <property type="molecule type" value="Genomic_DNA"/>
</dbReference>
<dbReference type="AlphaFoldDB" id="A0A1W6L6C0"/>
<keyword evidence="2" id="KW-1185">Reference proteome</keyword>
<protein>
    <submittedName>
        <fullName evidence="1">Uncharacterized protein</fullName>
    </submittedName>
</protein>
<dbReference type="Proteomes" id="UP000193427">
    <property type="component" value="Chromosome"/>
</dbReference>
<proteinExistence type="predicted"/>
<gene>
    <name evidence="1" type="ORF">A4W93_08125</name>
</gene>
<dbReference type="KEGG" id="rgu:A4W93_08125"/>